<dbReference type="RefSeq" id="WP_119815214.1">
    <property type="nucleotide sequence ID" value="NZ_CP025066.1"/>
</dbReference>
<accession>A0A343TH12</accession>
<dbReference type="KEGG" id="hdf:AArcSl_0737"/>
<dbReference type="SUPFAM" id="SSF50952">
    <property type="entry name" value="Soluble quinoprotein glucose dehydrogenase"/>
    <property type="match status" value="1"/>
</dbReference>
<dbReference type="EMBL" id="CP025066">
    <property type="protein sequence ID" value="AUX08384.1"/>
    <property type="molecule type" value="Genomic_DNA"/>
</dbReference>
<dbReference type="PANTHER" id="PTHR19328">
    <property type="entry name" value="HEDGEHOG-INTERACTING PROTEIN"/>
    <property type="match status" value="1"/>
</dbReference>
<dbReference type="PANTHER" id="PTHR19328:SF13">
    <property type="entry name" value="HIPL1 PROTEIN"/>
    <property type="match status" value="1"/>
</dbReference>
<reference evidence="3" key="1">
    <citation type="submission" date="2017-11" db="EMBL/GenBank/DDBJ databases">
        <title>Phenotypic and genomic properties of facultatively anaerobic sulfur-reducing natronoarchaea from hypersaline soda lakes.</title>
        <authorList>
            <person name="Sorokin D.Y."/>
            <person name="Kublanov I.V."/>
            <person name="Roman P."/>
            <person name="Sinninghe Damste J.S."/>
            <person name="Golyshin P.N."/>
            <person name="Rojo D."/>
            <person name="Ciordia S."/>
            <person name="Mena M.D.C."/>
            <person name="Ferrer M."/>
            <person name="Messina E."/>
            <person name="Smedile F."/>
            <person name="La Spada G."/>
            <person name="La Cono V."/>
            <person name="Yakimov M.M."/>
        </authorList>
    </citation>
    <scope>NUCLEOTIDE SEQUENCE [LARGE SCALE GENOMIC DNA]</scope>
    <source>
        <strain evidence="3">AArc-Sl</strain>
    </source>
</reference>
<dbReference type="Pfam" id="PF07995">
    <property type="entry name" value="GSDH"/>
    <property type="match status" value="1"/>
</dbReference>
<evidence type="ECO:0000313" key="2">
    <source>
        <dbReference type="EMBL" id="AUX08384.1"/>
    </source>
</evidence>
<name>A0A343TH12_9EURY</name>
<protein>
    <submittedName>
        <fullName evidence="2">Glucose/sorbosone dehydrogenase</fullName>
    </submittedName>
</protein>
<evidence type="ECO:0000259" key="1">
    <source>
        <dbReference type="Pfam" id="PF07995"/>
    </source>
</evidence>
<dbReference type="Gene3D" id="2.120.10.30">
    <property type="entry name" value="TolB, C-terminal domain"/>
    <property type="match status" value="1"/>
</dbReference>
<evidence type="ECO:0000313" key="3">
    <source>
        <dbReference type="Proteomes" id="UP000263012"/>
    </source>
</evidence>
<sequence length="435" mass="47336">MNRRRYLAVAAGTALLPTVAGCTEALDGADEAVGPNGDDGVDEDLPEAISALGADVTETVTMQNLELPWDIVFSGTGEVFFTERVGRIRRGPVEVLAEGGPAEPEELPVEPVDLPGFVSSWEAGAQGIDLHPDYPDEPYVYVYYTVGEPGEAEDHTNRVVRYDATDDAPEIEILVDDIPGRHIHNGGRIAFGPEDRLWILAGTGGQQELARDPASLGGAVLRITPDGEPAGADIDGGDPRTVTHGHRNPQGIDWLPDGTPVVAEHGPAQRDELHLLQEGEDYGWNVARNGPADDEYESYLEHDFAKPVASSGLENTWAPSGGSVYDADAIPEWEGTFMLGGLISHRLHLFRFLDGEQRPPEDAAEVHDDEWLDDRRLAVRHELYENEYGRIRHAAPGPDGSVYLLTSNTTGPIRPEVDDEFPRETDDVIVRIDPA</sequence>
<dbReference type="InterPro" id="IPR011042">
    <property type="entry name" value="6-blade_b-propeller_TolB-like"/>
</dbReference>
<dbReference type="OrthoDB" id="6744at2157"/>
<keyword evidence="3" id="KW-1185">Reference proteome</keyword>
<dbReference type="AlphaFoldDB" id="A0A343TH12"/>
<dbReference type="InterPro" id="IPR012938">
    <property type="entry name" value="Glc/Sorbosone_DH"/>
</dbReference>
<dbReference type="Proteomes" id="UP000263012">
    <property type="component" value="Chromosome"/>
</dbReference>
<organism evidence="2 3">
    <name type="scientific">Halalkaliarchaeum desulfuricum</name>
    <dbReference type="NCBI Taxonomy" id="2055893"/>
    <lineage>
        <taxon>Archaea</taxon>
        <taxon>Methanobacteriati</taxon>
        <taxon>Methanobacteriota</taxon>
        <taxon>Stenosarchaea group</taxon>
        <taxon>Halobacteria</taxon>
        <taxon>Halobacteriales</taxon>
        <taxon>Haloferacaceae</taxon>
        <taxon>Halalkaliarchaeum</taxon>
    </lineage>
</organism>
<dbReference type="InterPro" id="IPR011041">
    <property type="entry name" value="Quinoprot_gluc/sorb_DH_b-prop"/>
</dbReference>
<gene>
    <name evidence="2" type="ORF">AArcSl_0737</name>
</gene>
<dbReference type="GeneID" id="37877081"/>
<dbReference type="PROSITE" id="PS51257">
    <property type="entry name" value="PROKAR_LIPOPROTEIN"/>
    <property type="match status" value="1"/>
</dbReference>
<feature type="domain" description="Glucose/Sorbosone dehydrogenase" evidence="1">
    <location>
        <begin position="65"/>
        <end position="413"/>
    </location>
</feature>
<proteinExistence type="predicted"/>